<evidence type="ECO:0000313" key="5">
    <source>
        <dbReference type="Proteomes" id="UP000285190"/>
    </source>
</evidence>
<dbReference type="EMBL" id="QYUN01000002">
    <property type="protein sequence ID" value="RJG05766.1"/>
    <property type="molecule type" value="Genomic_DNA"/>
</dbReference>
<dbReference type="CDD" id="cd08023">
    <property type="entry name" value="GH16_laminarinase_like"/>
    <property type="match status" value="1"/>
</dbReference>
<proteinExistence type="inferred from homology"/>
<dbReference type="AlphaFoldDB" id="A0A418WZX6"/>
<comment type="caution">
    <text evidence="4">The sequence shown here is derived from an EMBL/GenBank/DDBJ whole genome shotgun (WGS) entry which is preliminary data.</text>
</comment>
<organism evidence="4 5">
    <name type="scientific">Noviherbaspirillum cavernae</name>
    <dbReference type="NCBI Taxonomy" id="2320862"/>
    <lineage>
        <taxon>Bacteria</taxon>
        <taxon>Pseudomonadati</taxon>
        <taxon>Pseudomonadota</taxon>
        <taxon>Betaproteobacteria</taxon>
        <taxon>Burkholderiales</taxon>
        <taxon>Oxalobacteraceae</taxon>
        <taxon>Noviherbaspirillum</taxon>
    </lineage>
</organism>
<evidence type="ECO:0000313" key="4">
    <source>
        <dbReference type="EMBL" id="RJG05766.1"/>
    </source>
</evidence>
<name>A0A418WZX6_9BURK</name>
<dbReference type="PANTHER" id="PTHR10963:SF55">
    <property type="entry name" value="GLYCOSIDE HYDROLASE FAMILY 16 PROTEIN"/>
    <property type="match status" value="1"/>
</dbReference>
<keyword evidence="4" id="KW-0378">Hydrolase</keyword>
<dbReference type="InterPro" id="IPR050546">
    <property type="entry name" value="Glycosyl_Hydrlase_16"/>
</dbReference>
<dbReference type="PANTHER" id="PTHR10963">
    <property type="entry name" value="GLYCOSYL HYDROLASE-RELATED"/>
    <property type="match status" value="1"/>
</dbReference>
<dbReference type="InterPro" id="IPR000757">
    <property type="entry name" value="Beta-glucanase-like"/>
</dbReference>
<gene>
    <name evidence="4" type="ORF">D3870_06810</name>
</gene>
<dbReference type="Pfam" id="PF00722">
    <property type="entry name" value="Glyco_hydro_16"/>
    <property type="match status" value="1"/>
</dbReference>
<dbReference type="InterPro" id="IPR013320">
    <property type="entry name" value="ConA-like_dom_sf"/>
</dbReference>
<feature type="domain" description="GH16" evidence="3">
    <location>
        <begin position="87"/>
        <end position="326"/>
    </location>
</feature>
<protein>
    <submittedName>
        <fullName evidence="4">Glycoside hydrolase family 16 protein</fullName>
    </submittedName>
</protein>
<comment type="similarity">
    <text evidence="1">Belongs to the glycosyl hydrolase 16 family.</text>
</comment>
<dbReference type="GO" id="GO:0004553">
    <property type="term" value="F:hydrolase activity, hydrolyzing O-glycosyl compounds"/>
    <property type="evidence" value="ECO:0007669"/>
    <property type="project" value="InterPro"/>
</dbReference>
<sequence>MRIVEHCQLSTINLKENGLTIFSISQLRISVIAAACAATLLTACGGGGGGTDAQASTSSFTAAPEASASQSTTGSSSGATGSESTGQASTETPGPFGQNAANYKLTFSDEFEGGSLDSNKWIDHEWYDQQRPINYAVEGGSLKIWPQKDENGNFFKRVINTDGKYYQTYGYFEMEAKLPHGKGVWPAFWLYNHDKPDPFRPEIDIMEAYSGGGPASGWSDANLKPTAFAATIWKGNPGDMAGHKMLQDLGDLSAGYHKYAMKWEPNKQTFYFDGKEIYSTTVAMPDRMYILVDILFGSASGQPDNTTPTGKSNSFDVKYVRAWQFK</sequence>
<evidence type="ECO:0000256" key="2">
    <source>
        <dbReference type="SAM" id="MobiDB-lite"/>
    </source>
</evidence>
<evidence type="ECO:0000259" key="3">
    <source>
        <dbReference type="PROSITE" id="PS51762"/>
    </source>
</evidence>
<accession>A0A418WZX6</accession>
<keyword evidence="5" id="KW-1185">Reference proteome</keyword>
<reference evidence="4 5" key="1">
    <citation type="submission" date="2018-09" db="EMBL/GenBank/DDBJ databases">
        <authorList>
            <person name="Zhu H."/>
        </authorList>
    </citation>
    <scope>NUCLEOTIDE SEQUENCE [LARGE SCALE GENOMIC DNA]</scope>
    <source>
        <strain evidence="4 5">K2R10-39</strain>
    </source>
</reference>
<dbReference type="SUPFAM" id="SSF49899">
    <property type="entry name" value="Concanavalin A-like lectins/glucanases"/>
    <property type="match status" value="1"/>
</dbReference>
<dbReference type="Proteomes" id="UP000285190">
    <property type="component" value="Unassembled WGS sequence"/>
</dbReference>
<dbReference type="Gene3D" id="2.60.120.200">
    <property type="match status" value="1"/>
</dbReference>
<feature type="region of interest" description="Disordered" evidence="2">
    <location>
        <begin position="53"/>
        <end position="96"/>
    </location>
</feature>
<evidence type="ECO:0000256" key="1">
    <source>
        <dbReference type="ARBA" id="ARBA00006865"/>
    </source>
</evidence>
<dbReference type="PROSITE" id="PS51762">
    <property type="entry name" value="GH16_2"/>
    <property type="match status" value="1"/>
</dbReference>
<dbReference type="OrthoDB" id="9809583at2"/>
<feature type="compositionally biased region" description="Low complexity" evidence="2">
    <location>
        <begin position="65"/>
        <end position="92"/>
    </location>
</feature>
<dbReference type="GO" id="GO:0005975">
    <property type="term" value="P:carbohydrate metabolic process"/>
    <property type="evidence" value="ECO:0007669"/>
    <property type="project" value="InterPro"/>
</dbReference>